<dbReference type="OrthoDB" id="214546at2157"/>
<dbReference type="Proteomes" id="UP000199215">
    <property type="component" value="Unassembled WGS sequence"/>
</dbReference>
<feature type="domain" description="Cyclodeaminase/cyclohydrolase" evidence="2">
    <location>
        <begin position="8"/>
        <end position="190"/>
    </location>
</feature>
<accession>A0A1H6HWQ7</accession>
<reference evidence="3 4" key="1">
    <citation type="submission" date="2016-10" db="EMBL/GenBank/DDBJ databases">
        <authorList>
            <person name="de Groot N.N."/>
        </authorList>
    </citation>
    <scope>NUCLEOTIDE SEQUENCE [LARGE SCALE GENOMIC DNA]</scope>
    <source>
        <strain evidence="3 4">IBRC-M10418</strain>
    </source>
</reference>
<dbReference type="EMBL" id="FNWU01000001">
    <property type="protein sequence ID" value="SEH38604.1"/>
    <property type="molecule type" value="Genomic_DNA"/>
</dbReference>
<proteinExistence type="predicted"/>
<sequence length="219" mass="22483">MTIADRPIGAFLSDVASACVTPSGGAVAAIGGAMGSALCGMVCIHTIEHGDDRVAGNATETTTDRKRSNAETTPPDFIALRNAFESRRERLLDLADADVAAVDAVGEAFAADGSPDRRHEAAKRATEVPIETAATTRDVLVDAIAVTEHGARNAVPDGVTGAFLAHAAVHASVATVRANLDHLEDEPAAAFAERADAIKADADRSLAAVCSADVTADRE</sequence>
<gene>
    <name evidence="3" type="ORF">SAMN05192561_101393</name>
</gene>
<evidence type="ECO:0000256" key="1">
    <source>
        <dbReference type="SAM" id="MobiDB-lite"/>
    </source>
</evidence>
<protein>
    <submittedName>
        <fullName evidence="3">Formiminotetrahydrofolate cyclodeaminase</fullName>
    </submittedName>
</protein>
<dbReference type="RefSeq" id="WP_092813528.1">
    <property type="nucleotide sequence ID" value="NZ_FNWU01000001.1"/>
</dbReference>
<keyword evidence="4" id="KW-1185">Reference proteome</keyword>
<evidence type="ECO:0000259" key="2">
    <source>
        <dbReference type="Pfam" id="PF04961"/>
    </source>
</evidence>
<dbReference type="InterPro" id="IPR036178">
    <property type="entry name" value="Formintransfe-cycloase-like_sf"/>
</dbReference>
<dbReference type="InterPro" id="IPR007044">
    <property type="entry name" value="Cyclodeamin/CycHdrlase"/>
</dbReference>
<dbReference type="GO" id="GO:0003824">
    <property type="term" value="F:catalytic activity"/>
    <property type="evidence" value="ECO:0007669"/>
    <property type="project" value="InterPro"/>
</dbReference>
<dbReference type="Pfam" id="PF04961">
    <property type="entry name" value="FTCD_C"/>
    <property type="match status" value="1"/>
</dbReference>
<evidence type="ECO:0000313" key="4">
    <source>
        <dbReference type="Proteomes" id="UP000199215"/>
    </source>
</evidence>
<name>A0A1H6HWQ7_9EURY</name>
<feature type="region of interest" description="Disordered" evidence="1">
    <location>
        <begin position="54"/>
        <end position="73"/>
    </location>
</feature>
<evidence type="ECO:0000313" key="3">
    <source>
        <dbReference type="EMBL" id="SEH38604.1"/>
    </source>
</evidence>
<dbReference type="SUPFAM" id="SSF101262">
    <property type="entry name" value="Methenyltetrahydrofolate cyclohydrolase-like"/>
    <property type="match status" value="1"/>
</dbReference>
<dbReference type="STRING" id="1267564.SAMN05192561_101393"/>
<dbReference type="AlphaFoldDB" id="A0A1H6HWQ7"/>
<organism evidence="3 4">
    <name type="scientific">Halopenitus malekzadehii</name>
    <dbReference type="NCBI Taxonomy" id="1267564"/>
    <lineage>
        <taxon>Archaea</taxon>
        <taxon>Methanobacteriati</taxon>
        <taxon>Methanobacteriota</taxon>
        <taxon>Stenosarchaea group</taxon>
        <taxon>Halobacteria</taxon>
        <taxon>Halobacteriales</taxon>
        <taxon>Haloferacaceae</taxon>
        <taxon>Halopenitus</taxon>
    </lineage>
</organism>
<dbReference type="Gene3D" id="1.20.120.680">
    <property type="entry name" value="Formiminotetrahydrofolate cyclodeaminase monomer, up-and-down helical bundle"/>
    <property type="match status" value="1"/>
</dbReference>